<dbReference type="GO" id="GO:0045087">
    <property type="term" value="P:innate immune response"/>
    <property type="evidence" value="ECO:0007669"/>
    <property type="project" value="TreeGrafter"/>
</dbReference>
<dbReference type="AlphaFoldDB" id="E3LIM5"/>
<dbReference type="Proteomes" id="UP000008281">
    <property type="component" value="Unassembled WGS sequence"/>
</dbReference>
<protein>
    <recommendedName>
        <fullName evidence="1">F-box domain-containing protein</fullName>
    </recommendedName>
</protein>
<dbReference type="InterPro" id="IPR002900">
    <property type="entry name" value="DUF38/FTH_CAE_spp"/>
</dbReference>
<dbReference type="eggNOG" id="KOG4602">
    <property type="taxonomic scope" value="Eukaryota"/>
</dbReference>
<sequence length="751" mass="87948">MSEILKTNPTALHTCIYYEFRRSKNVEEAYKNFCEAVGNDVIDYVEFEYWFYRFYHGNLDFDYDRTNDPKPLTINDLPMEMINEIIGHLDSMSDTWTQDSFNVRRVSRQFRPVIDKFKSMYGLILFYIDKEEVQLRLDYHSVQYKIGKNDCFVQYINECNEFDRLNIGLSDLSAVLTNSKTPITVFEISTSNPESTEAVPKFIETLSKEVCPLFYAKNVQLDAPRNDYLIPFLSLFKPGVLEEIKLIYAKLDDDTFAKLVEMDQFKQLRSFGNNTFLKQSSDDYDPISLSQLKQLSHLASFEVDMDHVSAEDIVILRDILSQFANLESAEISLMDPMILSEIGKALGIEYDNSEQITYCHPIKNSDKSLILYIEDYTISRFSQQKKMLDSPHLSAKDLGPLIINNIHQWKTPEKSYKNYEKLCDAIGNKKISFEDFESLFNQYSRKIYLKLEIEEQKDKIYWCVLSDIIHQRPIDNSYSDILEAFGSDVINKKDFEKWLDWSNLRIASKNLTFADLPLDIIRRIIRMADTETQAQLRKLCYFLNIEIGQLDSKCKSVSVEFGPDFIDFNGKISKYTKHGDGKTDYSKYIMEDLAFVLKNQNIHLDSLSTSYNPELDHNKWRDRFETLLKSLKRKIPVKNCSILMKMQNDVVAVLPYLKPGELKSLKFMRDADDGWILFIDRIAALPQWKRAKHVYFDGRIVSCLTEFYHFATFEVHLLLIHPEVLARLTRRKSQIFAYHSELEEILKNDQK</sequence>
<dbReference type="PROSITE" id="PS50181">
    <property type="entry name" value="FBOX"/>
    <property type="match status" value="1"/>
</dbReference>
<dbReference type="HOGENOM" id="CLU_335318_0_0_1"/>
<dbReference type="InterPro" id="IPR041426">
    <property type="entry name" value="Mos1_HTH"/>
</dbReference>
<dbReference type="InParanoid" id="E3LIM5"/>
<evidence type="ECO:0000259" key="1">
    <source>
        <dbReference type="PROSITE" id="PS50181"/>
    </source>
</evidence>
<accession>E3LIM5</accession>
<dbReference type="InterPro" id="IPR001810">
    <property type="entry name" value="F-box_dom"/>
</dbReference>
<reference evidence="2" key="1">
    <citation type="submission" date="2007-07" db="EMBL/GenBank/DDBJ databases">
        <title>PCAP assembly of the Caenorhabditis remanei genome.</title>
        <authorList>
            <consortium name="The Caenorhabditis remanei Sequencing Consortium"/>
            <person name="Wilson R.K."/>
        </authorList>
    </citation>
    <scope>NUCLEOTIDE SEQUENCE [LARGE SCALE GENOMIC DNA]</scope>
    <source>
        <strain evidence="2">PB4641</strain>
    </source>
</reference>
<dbReference type="PANTHER" id="PTHR23015:SF4">
    <property type="entry name" value="DUF38 DOMAIN-CONTAINING PROTEIN-RELATED"/>
    <property type="match status" value="1"/>
</dbReference>
<dbReference type="Pfam" id="PF17906">
    <property type="entry name" value="HTH_48"/>
    <property type="match status" value="1"/>
</dbReference>
<organism evidence="3">
    <name type="scientific">Caenorhabditis remanei</name>
    <name type="common">Caenorhabditis vulgaris</name>
    <dbReference type="NCBI Taxonomy" id="31234"/>
    <lineage>
        <taxon>Eukaryota</taxon>
        <taxon>Metazoa</taxon>
        <taxon>Ecdysozoa</taxon>
        <taxon>Nematoda</taxon>
        <taxon>Chromadorea</taxon>
        <taxon>Rhabditida</taxon>
        <taxon>Rhabditina</taxon>
        <taxon>Rhabditomorpha</taxon>
        <taxon>Rhabditoidea</taxon>
        <taxon>Rhabditidae</taxon>
        <taxon>Peloderinae</taxon>
        <taxon>Caenorhabditis</taxon>
    </lineage>
</organism>
<gene>
    <name evidence="2" type="ORF">CRE_08988</name>
</gene>
<name>E3LIM5_CAERE</name>
<evidence type="ECO:0000313" key="3">
    <source>
        <dbReference type="Proteomes" id="UP000008281"/>
    </source>
</evidence>
<feature type="domain" description="F-box" evidence="1">
    <location>
        <begin position="71"/>
        <end position="124"/>
    </location>
</feature>
<proteinExistence type="predicted"/>
<dbReference type="FunCoup" id="E3LIM5">
    <property type="interactions" value="47"/>
</dbReference>
<evidence type="ECO:0000313" key="2">
    <source>
        <dbReference type="EMBL" id="EFO95462.1"/>
    </source>
</evidence>
<dbReference type="CDD" id="cd22150">
    <property type="entry name" value="F-box_CeFBXA-like"/>
    <property type="match status" value="1"/>
</dbReference>
<dbReference type="InterPro" id="IPR040161">
    <property type="entry name" value="FB224"/>
</dbReference>
<dbReference type="PANTHER" id="PTHR23015">
    <property type="entry name" value="UNCHARACTERIZED C.ELEGANS PROTEIN"/>
    <property type="match status" value="1"/>
</dbReference>
<dbReference type="Pfam" id="PF00646">
    <property type="entry name" value="F-box"/>
    <property type="match status" value="1"/>
</dbReference>
<dbReference type="EMBL" id="DS268409">
    <property type="protein sequence ID" value="EFO95462.1"/>
    <property type="molecule type" value="Genomic_DNA"/>
</dbReference>
<keyword evidence="3" id="KW-1185">Reference proteome</keyword>
<dbReference type="Gene3D" id="1.10.10.1450">
    <property type="match status" value="1"/>
</dbReference>
<dbReference type="Pfam" id="PF01827">
    <property type="entry name" value="FTH"/>
    <property type="match status" value="2"/>
</dbReference>